<feature type="transmembrane region" description="Helical" evidence="8">
    <location>
        <begin position="221"/>
        <end position="246"/>
    </location>
</feature>
<feature type="transmembrane region" description="Helical" evidence="8">
    <location>
        <begin position="135"/>
        <end position="156"/>
    </location>
</feature>
<dbReference type="InterPro" id="IPR000522">
    <property type="entry name" value="ABC_transptr_permease_BtuC"/>
</dbReference>
<gene>
    <name evidence="9" type="ORF">GCM10010145_16880</name>
</gene>
<dbReference type="SUPFAM" id="SSF81345">
    <property type="entry name" value="ABC transporter involved in vitamin B12 uptake, BtuC"/>
    <property type="match status" value="1"/>
</dbReference>
<evidence type="ECO:0000313" key="10">
    <source>
        <dbReference type="Proteomes" id="UP000620156"/>
    </source>
</evidence>
<protein>
    <submittedName>
        <fullName evidence="9">Iron ABC transporter permease</fullName>
    </submittedName>
</protein>
<keyword evidence="10" id="KW-1185">Reference proteome</keyword>
<dbReference type="RefSeq" id="WP_189216073.1">
    <property type="nucleotide sequence ID" value="NZ_BMQK01000003.1"/>
</dbReference>
<feature type="transmembrane region" description="Helical" evidence="8">
    <location>
        <begin position="291"/>
        <end position="312"/>
    </location>
</feature>
<dbReference type="PANTHER" id="PTHR30472:SF27">
    <property type="entry name" value="PETROBACTIN IMPORT SYSTEM PERMEASE PROTEIN YCLN"/>
    <property type="match status" value="1"/>
</dbReference>
<dbReference type="InterPro" id="IPR037294">
    <property type="entry name" value="ABC_BtuC-like"/>
</dbReference>
<dbReference type="Proteomes" id="UP000620156">
    <property type="component" value="Unassembled WGS sequence"/>
</dbReference>
<name>A0A918ER60_9ACTN</name>
<comment type="subcellular location">
    <subcellularLocation>
        <location evidence="1">Cell membrane</location>
        <topology evidence="1">Multi-pass membrane protein</topology>
    </subcellularLocation>
</comment>
<dbReference type="Pfam" id="PF01032">
    <property type="entry name" value="FecCD"/>
    <property type="match status" value="1"/>
</dbReference>
<keyword evidence="6 8" id="KW-1133">Transmembrane helix</keyword>
<dbReference type="EMBL" id="BMQK01000003">
    <property type="protein sequence ID" value="GGQ48752.1"/>
    <property type="molecule type" value="Genomic_DNA"/>
</dbReference>
<evidence type="ECO:0000256" key="2">
    <source>
        <dbReference type="ARBA" id="ARBA00007935"/>
    </source>
</evidence>
<evidence type="ECO:0000256" key="7">
    <source>
        <dbReference type="ARBA" id="ARBA00023136"/>
    </source>
</evidence>
<evidence type="ECO:0000256" key="4">
    <source>
        <dbReference type="ARBA" id="ARBA00022475"/>
    </source>
</evidence>
<dbReference type="GO" id="GO:0022857">
    <property type="term" value="F:transmembrane transporter activity"/>
    <property type="evidence" value="ECO:0007669"/>
    <property type="project" value="InterPro"/>
</dbReference>
<comment type="caution">
    <text evidence="9">The sequence shown here is derived from an EMBL/GenBank/DDBJ whole genome shotgun (WGS) entry which is preliminary data.</text>
</comment>
<feature type="transmembrane region" description="Helical" evidence="8">
    <location>
        <begin position="79"/>
        <end position="98"/>
    </location>
</feature>
<keyword evidence="3" id="KW-0813">Transport</keyword>
<evidence type="ECO:0000256" key="8">
    <source>
        <dbReference type="SAM" id="Phobius"/>
    </source>
</evidence>
<evidence type="ECO:0000256" key="3">
    <source>
        <dbReference type="ARBA" id="ARBA00022448"/>
    </source>
</evidence>
<evidence type="ECO:0000256" key="6">
    <source>
        <dbReference type="ARBA" id="ARBA00022989"/>
    </source>
</evidence>
<dbReference type="Gene3D" id="1.10.3470.10">
    <property type="entry name" value="ABC transporter involved in vitamin B12 uptake, BtuC"/>
    <property type="match status" value="1"/>
</dbReference>
<evidence type="ECO:0000313" key="9">
    <source>
        <dbReference type="EMBL" id="GGQ48752.1"/>
    </source>
</evidence>
<feature type="transmembrane region" description="Helical" evidence="8">
    <location>
        <begin position="183"/>
        <end position="201"/>
    </location>
</feature>
<reference evidence="9" key="1">
    <citation type="journal article" date="2014" name="Int. J. Syst. Evol. Microbiol.">
        <title>Complete genome sequence of Corynebacterium casei LMG S-19264T (=DSM 44701T), isolated from a smear-ripened cheese.</title>
        <authorList>
            <consortium name="US DOE Joint Genome Institute (JGI-PGF)"/>
            <person name="Walter F."/>
            <person name="Albersmeier A."/>
            <person name="Kalinowski J."/>
            <person name="Ruckert C."/>
        </authorList>
    </citation>
    <scope>NUCLEOTIDE SEQUENCE</scope>
    <source>
        <strain evidence="9">JCM 3131</strain>
    </source>
</reference>
<dbReference type="PANTHER" id="PTHR30472">
    <property type="entry name" value="FERRIC ENTEROBACTIN TRANSPORT SYSTEM PERMEASE PROTEIN"/>
    <property type="match status" value="1"/>
</dbReference>
<sequence length="323" mass="33866">MRRLALPAAVLVTLALVAASLMTGGYDIDVNTLLHDPEARRMFLVSRVPRTLALVLAAAAMAVSGVIMQMLVQNRFVEPTTTGTSEWAALGVLLLTLLAPGAPILVKMACAAVFAFAGTLLFLTLLNRIALRSQVIVPIVGIMLGAVVGAVTLYIASATDLMQTLSAWRSGGFSSVVRGHYEPLWVVGVIVVVLYVAADRFTIAGLGRSVATSLGLHYKRVLFLGLAMVALATGVTSIVVGFLPFLGLVVPNLVSAVRGDDVRSNLPWTVLAAIVLLIVCDLVGRTVVAPLEIPASVVLGAVGAVLFLTMTLRRRALKGAVHA</sequence>
<dbReference type="AlphaFoldDB" id="A0A918ER60"/>
<feature type="transmembrane region" description="Helical" evidence="8">
    <location>
        <begin position="51"/>
        <end position="72"/>
    </location>
</feature>
<keyword evidence="7 8" id="KW-0472">Membrane</keyword>
<feature type="transmembrane region" description="Helical" evidence="8">
    <location>
        <begin position="266"/>
        <end position="284"/>
    </location>
</feature>
<proteinExistence type="inferred from homology"/>
<accession>A0A918ER60</accession>
<dbReference type="GO" id="GO:0033214">
    <property type="term" value="P:siderophore-iron import into cell"/>
    <property type="evidence" value="ECO:0007669"/>
    <property type="project" value="TreeGrafter"/>
</dbReference>
<keyword evidence="4" id="KW-1003">Cell membrane</keyword>
<evidence type="ECO:0000256" key="5">
    <source>
        <dbReference type="ARBA" id="ARBA00022692"/>
    </source>
</evidence>
<evidence type="ECO:0000256" key="1">
    <source>
        <dbReference type="ARBA" id="ARBA00004651"/>
    </source>
</evidence>
<comment type="similarity">
    <text evidence="2">Belongs to the binding-protein-dependent transport system permease family. FecCD subfamily.</text>
</comment>
<keyword evidence="5 8" id="KW-0812">Transmembrane</keyword>
<dbReference type="GO" id="GO:0005886">
    <property type="term" value="C:plasma membrane"/>
    <property type="evidence" value="ECO:0007669"/>
    <property type="project" value="UniProtKB-SubCell"/>
</dbReference>
<reference evidence="9" key="2">
    <citation type="submission" date="2020-09" db="EMBL/GenBank/DDBJ databases">
        <authorList>
            <person name="Sun Q."/>
            <person name="Ohkuma M."/>
        </authorList>
    </citation>
    <scope>NUCLEOTIDE SEQUENCE</scope>
    <source>
        <strain evidence="9">JCM 3131</strain>
    </source>
</reference>
<organism evidence="9 10">
    <name type="scientific">Streptomyces ruber</name>
    <dbReference type="NCBI Taxonomy" id="83378"/>
    <lineage>
        <taxon>Bacteria</taxon>
        <taxon>Bacillati</taxon>
        <taxon>Actinomycetota</taxon>
        <taxon>Actinomycetes</taxon>
        <taxon>Kitasatosporales</taxon>
        <taxon>Streptomycetaceae</taxon>
        <taxon>Streptomyces</taxon>
    </lineage>
</organism>